<dbReference type="Gene3D" id="3.30.70.580">
    <property type="entry name" value="Pseudouridine synthase I, catalytic domain, N-terminal subdomain"/>
    <property type="match status" value="1"/>
</dbReference>
<sequence>MRYFLELSYNGKAYHGWQNQPNAISVQEVIEKALSTILKETINIVGAGRTDAGVHASQMYAHFNFDGDFKEKDLTYKLNSFLPKDIAIHDIFRVTPNAHARFDALSRTYHYKVSTIKNVFDYDYSYQMHLPLDVDAMNQACKILFEYKDFQCFSKSNTDVKTYNCNIMEAFWTQNDDELLFTIKANRFLRNMVRAVVGTMINIGLGKLKPEDLHQIIVSKDRGKAGFSVPAHGLYLVNIEYPETIKI</sequence>
<comment type="caution">
    <text evidence="7">The sequence shown here is derived from an EMBL/GenBank/DDBJ whole genome shotgun (WGS) entry which is preliminary data.</text>
</comment>
<dbReference type="PIRSF" id="PIRSF001430">
    <property type="entry name" value="tRNA_psdUrid_synth"/>
    <property type="match status" value="1"/>
</dbReference>
<dbReference type="CDD" id="cd02570">
    <property type="entry name" value="PseudoU_synth_EcTruA"/>
    <property type="match status" value="1"/>
</dbReference>
<evidence type="ECO:0000256" key="5">
    <source>
        <dbReference type="RuleBase" id="RU003792"/>
    </source>
</evidence>
<comment type="function">
    <text evidence="4">Formation of pseudouridine at positions 38, 39 and 40 in the anticodon stem and loop of transfer RNAs.</text>
</comment>
<evidence type="ECO:0000256" key="1">
    <source>
        <dbReference type="ARBA" id="ARBA00009375"/>
    </source>
</evidence>
<feature type="domain" description="Pseudouridine synthase I TruA alpha/beta" evidence="6">
    <location>
        <begin position="8"/>
        <end position="103"/>
    </location>
</feature>
<gene>
    <name evidence="4 7" type="primary">truA</name>
    <name evidence="7" type="ORF">V1468_15700</name>
</gene>
<dbReference type="PANTHER" id="PTHR11142">
    <property type="entry name" value="PSEUDOURIDYLATE SYNTHASE"/>
    <property type="match status" value="1"/>
</dbReference>
<name>A0ABU7W915_9FLAO</name>
<comment type="catalytic activity">
    <reaction evidence="4 5">
        <text>uridine(38/39/40) in tRNA = pseudouridine(38/39/40) in tRNA</text>
        <dbReference type="Rhea" id="RHEA:22376"/>
        <dbReference type="Rhea" id="RHEA-COMP:10085"/>
        <dbReference type="Rhea" id="RHEA-COMP:10087"/>
        <dbReference type="ChEBI" id="CHEBI:65314"/>
        <dbReference type="ChEBI" id="CHEBI:65315"/>
        <dbReference type="EC" id="5.4.99.12"/>
    </reaction>
</comment>
<feature type="active site" description="Nucleophile" evidence="4">
    <location>
        <position position="51"/>
    </location>
</feature>
<reference evidence="7 8" key="1">
    <citation type="submission" date="2024-02" db="EMBL/GenBank/DDBJ databases">
        <title>Winogradskyella poriferorum JCM 12885.</title>
        <authorList>
            <person name="Zhang D.-F."/>
            <person name="Fu Z.-Y."/>
        </authorList>
    </citation>
    <scope>NUCLEOTIDE SEQUENCE [LARGE SCALE GENOMIC DNA]</scope>
    <source>
        <strain evidence="7 8">JCM 12885</strain>
    </source>
</reference>
<protein>
    <recommendedName>
        <fullName evidence="4">tRNA pseudouridine synthase A</fullName>
        <ecNumber evidence="4">5.4.99.12</ecNumber>
    </recommendedName>
    <alternativeName>
        <fullName evidence="4">tRNA pseudouridine(38-40) synthase</fullName>
    </alternativeName>
    <alternativeName>
        <fullName evidence="4">tRNA pseudouridylate synthase I</fullName>
    </alternativeName>
    <alternativeName>
        <fullName evidence="4">tRNA-uridine isomerase I</fullName>
    </alternativeName>
</protein>
<dbReference type="NCBIfam" id="TIGR00071">
    <property type="entry name" value="hisT_truA"/>
    <property type="match status" value="1"/>
</dbReference>
<keyword evidence="2 4" id="KW-0819">tRNA processing</keyword>
<evidence type="ECO:0000313" key="8">
    <source>
        <dbReference type="Proteomes" id="UP001356704"/>
    </source>
</evidence>
<feature type="domain" description="Pseudouridine synthase I TruA alpha/beta" evidence="6">
    <location>
        <begin position="148"/>
        <end position="242"/>
    </location>
</feature>
<evidence type="ECO:0000256" key="4">
    <source>
        <dbReference type="HAMAP-Rule" id="MF_00171"/>
    </source>
</evidence>
<evidence type="ECO:0000313" key="7">
    <source>
        <dbReference type="EMBL" id="MEF3080459.1"/>
    </source>
</evidence>
<keyword evidence="8" id="KW-1185">Reference proteome</keyword>
<evidence type="ECO:0000256" key="2">
    <source>
        <dbReference type="ARBA" id="ARBA00022694"/>
    </source>
</evidence>
<feature type="binding site" evidence="4">
    <location>
        <position position="109"/>
    </location>
    <ligand>
        <name>substrate</name>
    </ligand>
</feature>
<dbReference type="HAMAP" id="MF_00171">
    <property type="entry name" value="TruA"/>
    <property type="match status" value="1"/>
</dbReference>
<comment type="subunit">
    <text evidence="4">Homodimer.</text>
</comment>
<accession>A0ABU7W915</accession>
<proteinExistence type="inferred from homology"/>
<comment type="similarity">
    <text evidence="1 4 5">Belongs to the tRNA pseudouridine synthase TruA family.</text>
</comment>
<dbReference type="InterPro" id="IPR020097">
    <property type="entry name" value="PsdUridine_synth_TruA_a/b_dom"/>
</dbReference>
<organism evidence="7 8">
    <name type="scientific">Winogradskyella poriferorum</name>
    <dbReference type="NCBI Taxonomy" id="307627"/>
    <lineage>
        <taxon>Bacteria</taxon>
        <taxon>Pseudomonadati</taxon>
        <taxon>Bacteroidota</taxon>
        <taxon>Flavobacteriia</taxon>
        <taxon>Flavobacteriales</taxon>
        <taxon>Flavobacteriaceae</taxon>
        <taxon>Winogradskyella</taxon>
    </lineage>
</organism>
<keyword evidence="3 4" id="KW-0413">Isomerase</keyword>
<dbReference type="RefSeq" id="WP_331811161.1">
    <property type="nucleotide sequence ID" value="NZ_JAZHOU010000008.1"/>
</dbReference>
<evidence type="ECO:0000259" key="6">
    <source>
        <dbReference type="Pfam" id="PF01416"/>
    </source>
</evidence>
<dbReference type="Pfam" id="PF01416">
    <property type="entry name" value="PseudoU_synth_1"/>
    <property type="match status" value="2"/>
</dbReference>
<comment type="caution">
    <text evidence="4">Lacks conserved residue(s) required for the propagation of feature annotation.</text>
</comment>
<dbReference type="InterPro" id="IPR001406">
    <property type="entry name" value="PsdUridine_synth_TruA"/>
</dbReference>
<dbReference type="GO" id="GO:0160147">
    <property type="term" value="F:tRNA pseudouridine(38-40) synthase activity"/>
    <property type="evidence" value="ECO:0007669"/>
    <property type="project" value="UniProtKB-EC"/>
</dbReference>
<dbReference type="InterPro" id="IPR020103">
    <property type="entry name" value="PsdUridine_synth_cat_dom_sf"/>
</dbReference>
<dbReference type="EC" id="5.4.99.12" evidence="4"/>
<evidence type="ECO:0000256" key="3">
    <source>
        <dbReference type="ARBA" id="ARBA00023235"/>
    </source>
</evidence>
<dbReference type="Proteomes" id="UP001356704">
    <property type="component" value="Unassembled WGS sequence"/>
</dbReference>
<dbReference type="InterPro" id="IPR020094">
    <property type="entry name" value="TruA/RsuA/RluB/E/F_N"/>
</dbReference>
<dbReference type="InterPro" id="IPR020095">
    <property type="entry name" value="PsdUridine_synth_TruA_C"/>
</dbReference>
<dbReference type="EMBL" id="JAZHOU010000008">
    <property type="protein sequence ID" value="MEF3080459.1"/>
    <property type="molecule type" value="Genomic_DNA"/>
</dbReference>
<dbReference type="PANTHER" id="PTHR11142:SF0">
    <property type="entry name" value="TRNA PSEUDOURIDINE SYNTHASE-LIKE 1"/>
    <property type="match status" value="1"/>
</dbReference>
<dbReference type="Gene3D" id="3.30.70.660">
    <property type="entry name" value="Pseudouridine synthase I, catalytic domain, C-terminal subdomain"/>
    <property type="match status" value="1"/>
</dbReference>
<dbReference type="SUPFAM" id="SSF55120">
    <property type="entry name" value="Pseudouridine synthase"/>
    <property type="match status" value="1"/>
</dbReference>